<evidence type="ECO:0000259" key="10">
    <source>
        <dbReference type="PROSITE" id="PS50110"/>
    </source>
</evidence>
<evidence type="ECO:0000256" key="6">
    <source>
        <dbReference type="ARBA" id="ARBA00023012"/>
    </source>
</evidence>
<evidence type="ECO:0000256" key="3">
    <source>
        <dbReference type="ARBA" id="ARBA00022553"/>
    </source>
</evidence>
<evidence type="ECO:0000256" key="5">
    <source>
        <dbReference type="ARBA" id="ARBA00022777"/>
    </source>
</evidence>
<evidence type="ECO:0000256" key="2">
    <source>
        <dbReference type="ARBA" id="ARBA00012438"/>
    </source>
</evidence>
<keyword evidence="5" id="KW-0418">Kinase</keyword>
<dbReference type="Gene3D" id="1.10.287.130">
    <property type="match status" value="1"/>
</dbReference>
<keyword evidence="8" id="KW-0812">Transmembrane</keyword>
<sequence length="572" mass="62822">MQQELLALLHRQSRRSPLPVAVSALVLVCMAWQAPEARWAAGAWFVAVLSVLALRWVMLARLPTWVERSLAQRLRWASGLSLLNGSVYGAFVVLWPSLNDYQHMVQTVLLLGLCAASVATVAGNARVLGAFVLPMVGSLAAGWAWSGWAGGRPPWTDWTIAGLVLGFGATLMMLARDVYRVFVDSVLIRQQQAQHNRELRQSLDRTQAAVSAKTRFLAAASHDLRQPMHTLTLFGAALSRRNLDDASRAIVAQMNQALQSLSTQLDTLLDISKLDADVVPVHPQRFALLPWLQRIANEQRPSALRKGLQLQLQCPAQACVDTDPALLERVVRNLLDNAIKYTYQGQVQLLVQAQDDEEWQIHIIDTGPGIAQSEHSRVFDEFYQIDNPERDREKGLGLGLSIVSRLVDLLDLNLRLRSSPGQGCCFTLHIPQCALPQQSHSNEGGHSQLTPLTVLVVDNEAPVREAMGTLLQAMGCTVLLADSTREAMLRVLSRTPDLALVDLRLRGSDDGLSTVRSLRTAFPGLPAVIVTGDTAPEVLRRVHDAGLEMLHKPVSEERLTAVIKTAAAHISN</sequence>
<dbReference type="SMART" id="SM00448">
    <property type="entry name" value="REC"/>
    <property type="match status" value="1"/>
</dbReference>
<dbReference type="SUPFAM" id="SSF47384">
    <property type="entry name" value="Homodimeric domain of signal transducing histidine kinase"/>
    <property type="match status" value="1"/>
</dbReference>
<dbReference type="RefSeq" id="WP_394461256.1">
    <property type="nucleotide sequence ID" value="NZ_JBIGHZ010000004.1"/>
</dbReference>
<feature type="domain" description="Histidine kinase" evidence="9">
    <location>
        <begin position="219"/>
        <end position="434"/>
    </location>
</feature>
<dbReference type="PROSITE" id="PS50110">
    <property type="entry name" value="RESPONSE_REGULATORY"/>
    <property type="match status" value="1"/>
</dbReference>
<dbReference type="CDD" id="cd00156">
    <property type="entry name" value="REC"/>
    <property type="match status" value="1"/>
</dbReference>
<dbReference type="Pfam" id="PF00512">
    <property type="entry name" value="HisKA"/>
    <property type="match status" value="1"/>
</dbReference>
<dbReference type="PANTHER" id="PTHR43711">
    <property type="entry name" value="TWO-COMPONENT HISTIDINE KINASE"/>
    <property type="match status" value="1"/>
</dbReference>
<dbReference type="InterPro" id="IPR003661">
    <property type="entry name" value="HisK_dim/P_dom"/>
</dbReference>
<dbReference type="InterPro" id="IPR001789">
    <property type="entry name" value="Sig_transdc_resp-reg_receiver"/>
</dbReference>
<feature type="modified residue" description="4-aspartylphosphate" evidence="7">
    <location>
        <position position="502"/>
    </location>
</feature>
<feature type="transmembrane region" description="Helical" evidence="8">
    <location>
        <begin position="41"/>
        <end position="62"/>
    </location>
</feature>
<keyword evidence="11" id="KW-0067">ATP-binding</keyword>
<evidence type="ECO:0000256" key="7">
    <source>
        <dbReference type="PROSITE-ProRule" id="PRU00169"/>
    </source>
</evidence>
<dbReference type="InterPro" id="IPR011006">
    <property type="entry name" value="CheY-like_superfamily"/>
</dbReference>
<dbReference type="InterPro" id="IPR003594">
    <property type="entry name" value="HATPase_dom"/>
</dbReference>
<dbReference type="InterPro" id="IPR036890">
    <property type="entry name" value="HATPase_C_sf"/>
</dbReference>
<protein>
    <recommendedName>
        <fullName evidence="2">histidine kinase</fullName>
        <ecNumber evidence="2">2.7.13.3</ecNumber>
    </recommendedName>
</protein>
<evidence type="ECO:0000256" key="4">
    <source>
        <dbReference type="ARBA" id="ARBA00022679"/>
    </source>
</evidence>
<keyword evidence="4" id="KW-0808">Transferase</keyword>
<evidence type="ECO:0000259" key="9">
    <source>
        <dbReference type="PROSITE" id="PS50109"/>
    </source>
</evidence>
<proteinExistence type="predicted"/>
<dbReference type="CDD" id="cd00082">
    <property type="entry name" value="HisKA"/>
    <property type="match status" value="1"/>
</dbReference>
<evidence type="ECO:0000313" key="11">
    <source>
        <dbReference type="EMBL" id="MFG6448738.1"/>
    </source>
</evidence>
<dbReference type="SMART" id="SM00388">
    <property type="entry name" value="HisKA"/>
    <property type="match status" value="1"/>
</dbReference>
<dbReference type="SUPFAM" id="SSF52172">
    <property type="entry name" value="CheY-like"/>
    <property type="match status" value="1"/>
</dbReference>
<organism evidence="11 12">
    <name type="scientific">Roseateles rivi</name>
    <dbReference type="NCBI Taxonomy" id="3299028"/>
    <lineage>
        <taxon>Bacteria</taxon>
        <taxon>Pseudomonadati</taxon>
        <taxon>Pseudomonadota</taxon>
        <taxon>Betaproteobacteria</taxon>
        <taxon>Burkholderiales</taxon>
        <taxon>Sphaerotilaceae</taxon>
        <taxon>Roseateles</taxon>
    </lineage>
</organism>
<dbReference type="SUPFAM" id="SSF55874">
    <property type="entry name" value="ATPase domain of HSP90 chaperone/DNA topoisomerase II/histidine kinase"/>
    <property type="match status" value="1"/>
</dbReference>
<dbReference type="InterPro" id="IPR036097">
    <property type="entry name" value="HisK_dim/P_sf"/>
</dbReference>
<evidence type="ECO:0000256" key="8">
    <source>
        <dbReference type="SAM" id="Phobius"/>
    </source>
</evidence>
<dbReference type="EC" id="2.7.13.3" evidence="2"/>
<dbReference type="PRINTS" id="PR00344">
    <property type="entry name" value="BCTRLSENSOR"/>
</dbReference>
<dbReference type="Pfam" id="PF02518">
    <property type="entry name" value="HATPase_c"/>
    <property type="match status" value="1"/>
</dbReference>
<dbReference type="InterPro" id="IPR004358">
    <property type="entry name" value="Sig_transdc_His_kin-like_C"/>
</dbReference>
<dbReference type="PROSITE" id="PS50109">
    <property type="entry name" value="HIS_KIN"/>
    <property type="match status" value="1"/>
</dbReference>
<feature type="transmembrane region" description="Helical" evidence="8">
    <location>
        <begin position="128"/>
        <end position="146"/>
    </location>
</feature>
<dbReference type="SMART" id="SM00387">
    <property type="entry name" value="HATPase_c"/>
    <property type="match status" value="1"/>
</dbReference>
<keyword evidence="8" id="KW-0472">Membrane</keyword>
<dbReference type="Proteomes" id="UP001606099">
    <property type="component" value="Unassembled WGS sequence"/>
</dbReference>
<keyword evidence="6" id="KW-0902">Two-component regulatory system</keyword>
<comment type="catalytic activity">
    <reaction evidence="1">
        <text>ATP + protein L-histidine = ADP + protein N-phospho-L-histidine.</text>
        <dbReference type="EC" id="2.7.13.3"/>
    </reaction>
</comment>
<dbReference type="Gene3D" id="3.40.50.2300">
    <property type="match status" value="1"/>
</dbReference>
<comment type="caution">
    <text evidence="11">The sequence shown here is derived from an EMBL/GenBank/DDBJ whole genome shotgun (WGS) entry which is preliminary data.</text>
</comment>
<reference evidence="11 12" key="1">
    <citation type="submission" date="2024-08" db="EMBL/GenBank/DDBJ databases">
        <authorList>
            <person name="Lu H."/>
        </authorList>
    </citation>
    <scope>NUCLEOTIDE SEQUENCE [LARGE SCALE GENOMIC DNA]</scope>
    <source>
        <strain evidence="11 12">BYS180W</strain>
    </source>
</reference>
<gene>
    <name evidence="11" type="ORF">ACG0Z6_10880</name>
</gene>
<keyword evidence="11" id="KW-0547">Nucleotide-binding</keyword>
<keyword evidence="3 7" id="KW-0597">Phosphoprotein</keyword>
<evidence type="ECO:0000256" key="1">
    <source>
        <dbReference type="ARBA" id="ARBA00000085"/>
    </source>
</evidence>
<evidence type="ECO:0000313" key="12">
    <source>
        <dbReference type="Proteomes" id="UP001606099"/>
    </source>
</evidence>
<feature type="transmembrane region" description="Helical" evidence="8">
    <location>
        <begin position="18"/>
        <end position="35"/>
    </location>
</feature>
<keyword evidence="8" id="KW-1133">Transmembrane helix</keyword>
<name>A0ABW7FWM1_9BURK</name>
<dbReference type="Pfam" id="PF00072">
    <property type="entry name" value="Response_reg"/>
    <property type="match status" value="1"/>
</dbReference>
<feature type="transmembrane region" description="Helical" evidence="8">
    <location>
        <begin position="74"/>
        <end position="95"/>
    </location>
</feature>
<dbReference type="InterPro" id="IPR005467">
    <property type="entry name" value="His_kinase_dom"/>
</dbReference>
<accession>A0ABW7FWM1</accession>
<dbReference type="PANTHER" id="PTHR43711:SF31">
    <property type="entry name" value="HISTIDINE KINASE"/>
    <property type="match status" value="1"/>
</dbReference>
<dbReference type="Gene3D" id="3.30.565.10">
    <property type="entry name" value="Histidine kinase-like ATPase, C-terminal domain"/>
    <property type="match status" value="1"/>
</dbReference>
<dbReference type="GO" id="GO:0005524">
    <property type="term" value="F:ATP binding"/>
    <property type="evidence" value="ECO:0007669"/>
    <property type="project" value="UniProtKB-KW"/>
</dbReference>
<keyword evidence="12" id="KW-1185">Reference proteome</keyword>
<feature type="transmembrane region" description="Helical" evidence="8">
    <location>
        <begin position="101"/>
        <end position="121"/>
    </location>
</feature>
<dbReference type="InterPro" id="IPR050736">
    <property type="entry name" value="Sensor_HK_Regulatory"/>
</dbReference>
<dbReference type="EMBL" id="JBIGHZ010000004">
    <property type="protein sequence ID" value="MFG6448738.1"/>
    <property type="molecule type" value="Genomic_DNA"/>
</dbReference>
<feature type="domain" description="Response regulatory" evidence="10">
    <location>
        <begin position="453"/>
        <end position="567"/>
    </location>
</feature>